<gene>
    <name evidence="10" type="primary">LOC113395325</name>
</gene>
<dbReference type="GeneID" id="113395325"/>
<evidence type="ECO:0000256" key="6">
    <source>
        <dbReference type="ARBA" id="ARBA00038255"/>
    </source>
</evidence>
<evidence type="ECO:0000256" key="5">
    <source>
        <dbReference type="ARBA" id="ARBA00022737"/>
    </source>
</evidence>
<proteinExistence type="inferred from homology"/>
<evidence type="ECO:0000313" key="10">
    <source>
        <dbReference type="RefSeq" id="XP_064072300.1"/>
    </source>
</evidence>
<dbReference type="PANTHER" id="PTHR14344:SF3">
    <property type="entry name" value="WD REPEAT-CONTAINING PROTEIN 6"/>
    <property type="match status" value="1"/>
</dbReference>
<reference evidence="10" key="1">
    <citation type="submission" date="2025-08" db="UniProtKB">
        <authorList>
            <consortium name="RefSeq"/>
        </authorList>
    </citation>
    <scope>IDENTIFICATION</scope>
    <source>
        <tissue evidence="10">Whole body</tissue>
    </source>
</reference>
<dbReference type="RefSeq" id="XP_064072300.1">
    <property type="nucleotide sequence ID" value="XM_064216230.1"/>
</dbReference>
<dbReference type="Gene3D" id="2.130.10.10">
    <property type="entry name" value="YVTN repeat-like/Quinoprotein amine dehydrogenase"/>
    <property type="match status" value="3"/>
</dbReference>
<dbReference type="InterPro" id="IPR001680">
    <property type="entry name" value="WD40_rpt"/>
</dbReference>
<keyword evidence="5" id="KW-0677">Repeat</keyword>
<accession>A0ABM4ALX8</accession>
<sequence length="995" mass="112936">MSVLTRTDVTAVKFFNNYILAGVGSSVEIFNKDSAKFIRKIKILKGQKVHSIEYLKCESKFLIIGGKQFSIIELTFDCEEDVVSEQQVVYPIICNDWIHSGAWISKEKVAILTAHNVVQVWNIINGTFDKEYTSKDNSILYSGLLLPIQDDILVFSGTVFSEVIIHQCGDDVPLHHLKGHKGVIFSITYNSEKAIIVTTSDDRSVRIWTVVNKEPVNYKHKSYWSNAKISCVYNLYGHMARVMCSHITNDLIISIGEDSRICFWNHEGKLLRKIFAHQNSCIWSLDTDNRHLVTGGGDCSVILHPLSLVSEYGHKETIPINIDAPKKVKFTARQNILIMNEFNELIYYDLSSNTSKTHRLDHTSTYKLLSLSPCKQIIAVADMNGKLDIFVENCKGDAVIRKIIDTKLNLGKILSLLWAGNRHLVVCSENGLITVLASKEIDIEPVDEFHLPPCKERWLTSSALSSNRGMLVVGDRCGHIHVYLHGSRNPVKSFDKIYDRYGTTSITIKNNEAITTGRDGKIKYFSLSKDVNEIKYTNCKDVEFQWLEKFLDKDENYLCGFQERSFVVYDVKNNLKILEVACGGGHRSWDAVRYIEKINEHFEEFIQILYLKNYTLHSEKFRLSKIMSKNIINGIHSKQINCLKTYKDNGDRTATMFISGGEDTTLRISISDLNSKLKDELVFKQLSSIRTLKFHQFDKNKILLLSAGGRAQICAKIITFEVDHALKVSSEELVDYLIKGTDKERKGDKNWRDCAIDFDPETRIMDLEIVKIDNDFIIITACSDASVQIFNLNTDKRKLYPVQEIKYHKTCILKTHVFEFITKTLLVTCTTRGDVAFWEVEKPPKMLSSEPIFSMKTNKSGINSIDVNVIDNTGFLLATAGDDNAIHLNVIQVENYVLNSMKVINSWSSDKYHCSQVTGLKLMEDLMISTSIDQRLTLFTLSVTTDGVKCDFYSQCCSDVSDIHGLDVVDTSNDSITVSVFGKGIEVLRMLKPTK</sequence>
<evidence type="ECO:0000256" key="7">
    <source>
        <dbReference type="ARBA" id="ARBA00040154"/>
    </source>
</evidence>
<organism evidence="9 10">
    <name type="scientific">Vanessa tameamea</name>
    <name type="common">Kamehameha butterfly</name>
    <dbReference type="NCBI Taxonomy" id="334116"/>
    <lineage>
        <taxon>Eukaryota</taxon>
        <taxon>Metazoa</taxon>
        <taxon>Ecdysozoa</taxon>
        <taxon>Arthropoda</taxon>
        <taxon>Hexapoda</taxon>
        <taxon>Insecta</taxon>
        <taxon>Pterygota</taxon>
        <taxon>Neoptera</taxon>
        <taxon>Endopterygota</taxon>
        <taxon>Lepidoptera</taxon>
        <taxon>Glossata</taxon>
        <taxon>Ditrysia</taxon>
        <taxon>Papilionoidea</taxon>
        <taxon>Nymphalidae</taxon>
        <taxon>Nymphalinae</taxon>
        <taxon>Vanessa</taxon>
    </lineage>
</organism>
<keyword evidence="4" id="KW-0819">tRNA processing</keyword>
<dbReference type="Pfam" id="PF00400">
    <property type="entry name" value="WD40"/>
    <property type="match status" value="2"/>
</dbReference>
<dbReference type="InterPro" id="IPR051973">
    <property type="entry name" value="tRNA_Anticodon_Mtase-Reg"/>
</dbReference>
<evidence type="ECO:0000313" key="9">
    <source>
        <dbReference type="Proteomes" id="UP001652626"/>
    </source>
</evidence>
<dbReference type="Proteomes" id="UP001652626">
    <property type="component" value="Chromosome 11"/>
</dbReference>
<dbReference type="SUPFAM" id="SSF50978">
    <property type="entry name" value="WD40 repeat-like"/>
    <property type="match status" value="2"/>
</dbReference>
<evidence type="ECO:0000256" key="8">
    <source>
        <dbReference type="PROSITE-ProRule" id="PRU00221"/>
    </source>
</evidence>
<comment type="subcellular location">
    <subcellularLocation>
        <location evidence="1">Cytoplasm</location>
    </subcellularLocation>
</comment>
<keyword evidence="2" id="KW-0963">Cytoplasm</keyword>
<dbReference type="SMART" id="SM00320">
    <property type="entry name" value="WD40"/>
    <property type="match status" value="9"/>
</dbReference>
<dbReference type="InterPro" id="IPR036322">
    <property type="entry name" value="WD40_repeat_dom_sf"/>
</dbReference>
<dbReference type="PROSITE" id="PS50294">
    <property type="entry name" value="WD_REPEATS_REGION"/>
    <property type="match status" value="1"/>
</dbReference>
<comment type="similarity">
    <text evidence="6">Belongs to the WD repeat WDR6 family.</text>
</comment>
<feature type="repeat" description="WD" evidence="8">
    <location>
        <begin position="177"/>
        <end position="218"/>
    </location>
</feature>
<dbReference type="PANTHER" id="PTHR14344">
    <property type="entry name" value="WD REPEAT PROTEIN"/>
    <property type="match status" value="1"/>
</dbReference>
<protein>
    <recommendedName>
        <fullName evidence="7">tRNA (34-2'-O)-methyltransferase regulator WDR6</fullName>
    </recommendedName>
</protein>
<keyword evidence="3 8" id="KW-0853">WD repeat</keyword>
<evidence type="ECO:0000256" key="4">
    <source>
        <dbReference type="ARBA" id="ARBA00022694"/>
    </source>
</evidence>
<name>A0ABM4ALX8_VANTA</name>
<dbReference type="InterPro" id="IPR015943">
    <property type="entry name" value="WD40/YVTN_repeat-like_dom_sf"/>
</dbReference>
<evidence type="ECO:0000256" key="1">
    <source>
        <dbReference type="ARBA" id="ARBA00004496"/>
    </source>
</evidence>
<evidence type="ECO:0000256" key="2">
    <source>
        <dbReference type="ARBA" id="ARBA00022490"/>
    </source>
</evidence>
<evidence type="ECO:0000256" key="3">
    <source>
        <dbReference type="ARBA" id="ARBA00022574"/>
    </source>
</evidence>
<dbReference type="PROSITE" id="PS50082">
    <property type="entry name" value="WD_REPEATS_2"/>
    <property type="match status" value="1"/>
</dbReference>
<keyword evidence="9" id="KW-1185">Reference proteome</keyword>